<keyword evidence="15" id="KW-1185">Reference proteome</keyword>
<evidence type="ECO:0000256" key="5">
    <source>
        <dbReference type="ARBA" id="ARBA00022519"/>
    </source>
</evidence>
<keyword evidence="7 11" id="KW-1133">Transmembrane helix</keyword>
<reference evidence="13 16" key="2">
    <citation type="submission" date="2017-03" db="EMBL/GenBank/DDBJ databases">
        <title>Rapid Whole Genome Sequencing of Comamonas kerstersii Causing Continuous ambulatory Peritoneal Dialysis-Associated Peritonitis.</title>
        <authorList>
            <person name="Zheng B."/>
        </authorList>
    </citation>
    <scope>NUCLEOTIDE SEQUENCE [LARGE SCALE GENOMIC DNA]</scope>
    <source>
        <strain evidence="13 16">8943</strain>
    </source>
</reference>
<protein>
    <recommendedName>
        <fullName evidence="2">Type II secretion system protein H</fullName>
    </recommendedName>
    <alternativeName>
        <fullName evidence="10">General secretion pathway protein H</fullName>
    </alternativeName>
</protein>
<evidence type="ECO:0000256" key="10">
    <source>
        <dbReference type="ARBA" id="ARBA00030775"/>
    </source>
</evidence>
<evidence type="ECO:0000313" key="15">
    <source>
        <dbReference type="Proteomes" id="UP000053300"/>
    </source>
</evidence>
<dbReference type="AlphaFoldDB" id="A0A0W7YXW7"/>
<dbReference type="GO" id="GO:0015627">
    <property type="term" value="C:type II protein secretion system complex"/>
    <property type="evidence" value="ECO:0007669"/>
    <property type="project" value="InterPro"/>
</dbReference>
<dbReference type="InterPro" id="IPR022346">
    <property type="entry name" value="T2SS_GspH"/>
</dbReference>
<evidence type="ECO:0000256" key="6">
    <source>
        <dbReference type="ARBA" id="ARBA00022692"/>
    </source>
</evidence>
<evidence type="ECO:0000256" key="11">
    <source>
        <dbReference type="SAM" id="Phobius"/>
    </source>
</evidence>
<evidence type="ECO:0000256" key="9">
    <source>
        <dbReference type="ARBA" id="ARBA00025772"/>
    </source>
</evidence>
<accession>A0A1V0BB61</accession>
<dbReference type="KEGG" id="cke:B5M06_01755"/>
<dbReference type="STRING" id="225992.B5M06_01755"/>
<evidence type="ECO:0000259" key="12">
    <source>
        <dbReference type="Pfam" id="PF12019"/>
    </source>
</evidence>
<dbReference type="EMBL" id="CP020121">
    <property type="protein sequence ID" value="AQZ97175.1"/>
    <property type="molecule type" value="Genomic_DNA"/>
</dbReference>
<gene>
    <name evidence="14" type="ORF">AS359_13565</name>
    <name evidence="13" type="ORF">B5M06_01755</name>
</gene>
<dbReference type="GO" id="GO:0005886">
    <property type="term" value="C:plasma membrane"/>
    <property type="evidence" value="ECO:0007669"/>
    <property type="project" value="UniProtKB-SubCell"/>
</dbReference>
<evidence type="ECO:0000256" key="3">
    <source>
        <dbReference type="ARBA" id="ARBA00022475"/>
    </source>
</evidence>
<dbReference type="GO" id="GO:0015628">
    <property type="term" value="P:protein secretion by the type II secretion system"/>
    <property type="evidence" value="ECO:0007669"/>
    <property type="project" value="InterPro"/>
</dbReference>
<evidence type="ECO:0000256" key="7">
    <source>
        <dbReference type="ARBA" id="ARBA00022989"/>
    </source>
</evidence>
<comment type="subcellular location">
    <subcellularLocation>
        <location evidence="1">Cell inner membrane</location>
        <topology evidence="1">Single-pass membrane protein</topology>
    </subcellularLocation>
</comment>
<dbReference type="NCBIfam" id="TIGR02532">
    <property type="entry name" value="IV_pilin_GFxxxE"/>
    <property type="match status" value="1"/>
</dbReference>
<evidence type="ECO:0000256" key="4">
    <source>
        <dbReference type="ARBA" id="ARBA00022481"/>
    </source>
</evidence>
<sequence length="188" mass="19885">MPHCLPTIKKTNRLRQTGLTLVELMTTLAILAVLAAIAAPSFTSLFERWRTSQAISAFESTLAFARSEAIRRGGGISIIRSTTQDCGGQASNAWQCGWTVSLDSNADGTADANTAPLQIVEALRSTTATASGNAGFIAVDRWGALRLNNTSTNFSLQVMPKGKNISQGSTLCIYPGGRLQQTKGSSSC</sequence>
<evidence type="ECO:0000313" key="13">
    <source>
        <dbReference type="EMBL" id="AQZ97175.1"/>
    </source>
</evidence>
<organism evidence="14 15">
    <name type="scientific">Comamonas kerstersii</name>
    <dbReference type="NCBI Taxonomy" id="225992"/>
    <lineage>
        <taxon>Bacteria</taxon>
        <taxon>Pseudomonadati</taxon>
        <taxon>Pseudomonadota</taxon>
        <taxon>Betaproteobacteria</taxon>
        <taxon>Burkholderiales</taxon>
        <taxon>Comamonadaceae</taxon>
        <taxon>Comamonas</taxon>
    </lineage>
</organism>
<dbReference type="SUPFAM" id="SSF54523">
    <property type="entry name" value="Pili subunits"/>
    <property type="match status" value="1"/>
</dbReference>
<dbReference type="Pfam" id="PF12019">
    <property type="entry name" value="GspH"/>
    <property type="match status" value="1"/>
</dbReference>
<keyword evidence="3" id="KW-1003">Cell membrane</keyword>
<keyword evidence="4" id="KW-0488">Methylation</keyword>
<dbReference type="InterPro" id="IPR012902">
    <property type="entry name" value="N_methyl_site"/>
</dbReference>
<dbReference type="OrthoDB" id="8592199at2"/>
<evidence type="ECO:0000313" key="16">
    <source>
        <dbReference type="Proteomes" id="UP000242792"/>
    </source>
</evidence>
<dbReference type="Proteomes" id="UP000242792">
    <property type="component" value="Chromosome"/>
</dbReference>
<dbReference type="PROSITE" id="PS00409">
    <property type="entry name" value="PROKAR_NTER_METHYL"/>
    <property type="match status" value="1"/>
</dbReference>
<dbReference type="Gene3D" id="3.55.40.10">
    <property type="entry name" value="minor pseudopilin epsh domain"/>
    <property type="match status" value="1"/>
</dbReference>
<feature type="domain" description="General secretion pathway GspH" evidence="12">
    <location>
        <begin position="55"/>
        <end position="174"/>
    </location>
</feature>
<keyword evidence="8 11" id="KW-0472">Membrane</keyword>
<dbReference type="InterPro" id="IPR045584">
    <property type="entry name" value="Pilin-like"/>
</dbReference>
<dbReference type="EMBL" id="LPXH01000034">
    <property type="protein sequence ID" value="KUF39864.1"/>
    <property type="molecule type" value="Genomic_DNA"/>
</dbReference>
<evidence type="ECO:0000313" key="14">
    <source>
        <dbReference type="EMBL" id="KUF39864.1"/>
    </source>
</evidence>
<keyword evidence="6 11" id="KW-0812">Transmembrane</keyword>
<evidence type="ECO:0000256" key="2">
    <source>
        <dbReference type="ARBA" id="ARBA00021549"/>
    </source>
</evidence>
<dbReference type="Proteomes" id="UP000053300">
    <property type="component" value="Unassembled WGS sequence"/>
</dbReference>
<evidence type="ECO:0000256" key="8">
    <source>
        <dbReference type="ARBA" id="ARBA00023136"/>
    </source>
</evidence>
<accession>A0A0W7YXW7</accession>
<dbReference type="GeneID" id="83038037"/>
<name>A0A0W7YXW7_9BURK</name>
<comment type="similarity">
    <text evidence="9">Belongs to the GSP H family.</text>
</comment>
<dbReference type="RefSeq" id="WP_080025140.1">
    <property type="nucleotide sequence ID" value="NZ_CP020121.1"/>
</dbReference>
<keyword evidence="5" id="KW-0997">Cell inner membrane</keyword>
<feature type="transmembrane region" description="Helical" evidence="11">
    <location>
        <begin position="21"/>
        <end position="42"/>
    </location>
</feature>
<evidence type="ECO:0000256" key="1">
    <source>
        <dbReference type="ARBA" id="ARBA00004377"/>
    </source>
</evidence>
<proteinExistence type="inferred from homology"/>
<reference evidence="14 15" key="1">
    <citation type="submission" date="2015-12" db="EMBL/GenBank/DDBJ databases">
        <title>Complete genome sequence of a multi-drug resistant strain Acidovorax sp. 12322-1.</title>
        <authorList>
            <person name="Ming D."/>
            <person name="Wang M."/>
            <person name="Hu S."/>
            <person name="Zhou Y."/>
            <person name="Jiang T."/>
        </authorList>
    </citation>
    <scope>NUCLEOTIDE SEQUENCE [LARGE SCALE GENOMIC DNA]</scope>
    <source>
        <strain evidence="14 15">12322-1</strain>
    </source>
</reference>
<dbReference type="Pfam" id="PF07963">
    <property type="entry name" value="N_methyl"/>
    <property type="match status" value="1"/>
</dbReference>